<accession>A0A5S4ZUB9</accession>
<comment type="subcellular location">
    <subcellularLocation>
        <location evidence="1">Cell outer membrane</location>
    </subcellularLocation>
</comment>
<feature type="coiled-coil region" evidence="6">
    <location>
        <begin position="172"/>
        <end position="202"/>
    </location>
</feature>
<sequence length="374" mass="42321">MRRAVVITLATFAMIFCFALVSFASEEEQNLQEPVREELSLEDAINNALKNSFSIQQAELDVDRANEVRDKAWDLHGYMMQRTWVETEQAYMTLPGMDDNSLFQALGADRAAHIQKRTFEITCDALAMQVTQIYYDIIKKQNEIETAKLAVEIAERGCKIARMQKQVGMGTEATVQAKNAELENARSALEAAQAGLENAYRSLNKLMGKDEKLRPQLTTPVNFEKLEIPSLEAEIARAMNPNQNPYLWSLKEGHELKKYTWTITQPAEAGKIDIDKAKLTYEEARVETRNKMNELNETLKTLEASYISAQEALSTAQLNLKNAQILYEAGMITKDDVLNSEMAVARAENALLNLTISYELSKLNFKKPWLSFMA</sequence>
<evidence type="ECO:0000256" key="2">
    <source>
        <dbReference type="ARBA" id="ARBA00022452"/>
    </source>
</evidence>
<dbReference type="PANTHER" id="PTHR30026:SF20">
    <property type="entry name" value="OUTER MEMBRANE PROTEIN TOLC"/>
    <property type="match status" value="1"/>
</dbReference>
<dbReference type="InterPro" id="IPR051906">
    <property type="entry name" value="TolC-like"/>
</dbReference>
<dbReference type="GO" id="GO:1990281">
    <property type="term" value="C:efflux pump complex"/>
    <property type="evidence" value="ECO:0007669"/>
    <property type="project" value="TreeGrafter"/>
</dbReference>
<evidence type="ECO:0000256" key="1">
    <source>
        <dbReference type="ARBA" id="ARBA00004442"/>
    </source>
</evidence>
<dbReference type="Proteomes" id="UP000323166">
    <property type="component" value="Unassembled WGS sequence"/>
</dbReference>
<dbReference type="AlphaFoldDB" id="A0A5S4ZUB9"/>
<keyword evidence="2" id="KW-1134">Transmembrane beta strand</keyword>
<evidence type="ECO:0000256" key="7">
    <source>
        <dbReference type="SAM" id="SignalP"/>
    </source>
</evidence>
<dbReference type="EMBL" id="VNHM01000004">
    <property type="protein sequence ID" value="TYO96580.1"/>
    <property type="molecule type" value="Genomic_DNA"/>
</dbReference>
<dbReference type="GO" id="GO:0015288">
    <property type="term" value="F:porin activity"/>
    <property type="evidence" value="ECO:0007669"/>
    <property type="project" value="TreeGrafter"/>
</dbReference>
<feature type="signal peptide" evidence="7">
    <location>
        <begin position="1"/>
        <end position="24"/>
    </location>
</feature>
<evidence type="ECO:0000313" key="9">
    <source>
        <dbReference type="Proteomes" id="UP000323166"/>
    </source>
</evidence>
<dbReference type="RefSeq" id="WP_166511082.1">
    <property type="nucleotide sequence ID" value="NZ_VNHM01000004.1"/>
</dbReference>
<organism evidence="8 9">
    <name type="scientific">Desulfallas thermosapovorans DSM 6562</name>
    <dbReference type="NCBI Taxonomy" id="1121431"/>
    <lineage>
        <taxon>Bacteria</taxon>
        <taxon>Bacillati</taxon>
        <taxon>Bacillota</taxon>
        <taxon>Clostridia</taxon>
        <taxon>Eubacteriales</taxon>
        <taxon>Desulfallaceae</taxon>
        <taxon>Desulfallas</taxon>
    </lineage>
</organism>
<comment type="caution">
    <text evidence="8">The sequence shown here is derived from an EMBL/GenBank/DDBJ whole genome shotgun (WGS) entry which is preliminary data.</text>
</comment>
<dbReference type="GO" id="GO:0015562">
    <property type="term" value="F:efflux transmembrane transporter activity"/>
    <property type="evidence" value="ECO:0007669"/>
    <property type="project" value="InterPro"/>
</dbReference>
<dbReference type="SUPFAM" id="SSF56954">
    <property type="entry name" value="Outer membrane efflux proteins (OEP)"/>
    <property type="match status" value="1"/>
</dbReference>
<reference evidence="8 9" key="1">
    <citation type="submission" date="2019-07" db="EMBL/GenBank/DDBJ databases">
        <title>Genomic Encyclopedia of Type Strains, Phase I: the one thousand microbial genomes (KMG-I) project.</title>
        <authorList>
            <person name="Kyrpides N."/>
        </authorList>
    </citation>
    <scope>NUCLEOTIDE SEQUENCE [LARGE SCALE GENOMIC DNA]</scope>
    <source>
        <strain evidence="8 9">DSM 6562</strain>
    </source>
</reference>
<evidence type="ECO:0000313" key="8">
    <source>
        <dbReference type="EMBL" id="TYO96580.1"/>
    </source>
</evidence>
<gene>
    <name evidence="8" type="ORF">LX24_01049</name>
</gene>
<dbReference type="PANTHER" id="PTHR30026">
    <property type="entry name" value="OUTER MEMBRANE PROTEIN TOLC"/>
    <property type="match status" value="1"/>
</dbReference>
<evidence type="ECO:0000256" key="6">
    <source>
        <dbReference type="SAM" id="Coils"/>
    </source>
</evidence>
<keyword evidence="9" id="KW-1185">Reference proteome</keyword>
<evidence type="ECO:0000256" key="5">
    <source>
        <dbReference type="ARBA" id="ARBA00023237"/>
    </source>
</evidence>
<proteinExistence type="predicted"/>
<keyword evidence="4" id="KW-0472">Membrane</keyword>
<evidence type="ECO:0000256" key="3">
    <source>
        <dbReference type="ARBA" id="ARBA00022692"/>
    </source>
</evidence>
<keyword evidence="6" id="KW-0175">Coiled coil</keyword>
<keyword evidence="3" id="KW-0812">Transmembrane</keyword>
<feature type="chain" id="PRO_5024465918" evidence="7">
    <location>
        <begin position="25"/>
        <end position="374"/>
    </location>
</feature>
<name>A0A5S4ZUB9_9FIRM</name>
<keyword evidence="7" id="KW-0732">Signal</keyword>
<feature type="coiled-coil region" evidence="6">
    <location>
        <begin position="278"/>
        <end position="312"/>
    </location>
</feature>
<protein>
    <submittedName>
        <fullName evidence="8">Outer membrane protein TolC</fullName>
    </submittedName>
</protein>
<evidence type="ECO:0000256" key="4">
    <source>
        <dbReference type="ARBA" id="ARBA00023136"/>
    </source>
</evidence>
<dbReference type="Gene3D" id="1.20.1600.10">
    <property type="entry name" value="Outer membrane efflux proteins (OEP)"/>
    <property type="match status" value="2"/>
</dbReference>
<keyword evidence="5" id="KW-0998">Cell outer membrane</keyword>
<dbReference type="GO" id="GO:0009279">
    <property type="term" value="C:cell outer membrane"/>
    <property type="evidence" value="ECO:0007669"/>
    <property type="project" value="UniProtKB-SubCell"/>
</dbReference>